<gene>
    <name evidence="4" type="ORF">AVDCRST_MAG81-1846</name>
</gene>
<keyword evidence="2" id="KW-0812">Transmembrane</keyword>
<feature type="domain" description="SLH" evidence="3">
    <location>
        <begin position="129"/>
        <end position="192"/>
    </location>
</feature>
<feature type="transmembrane region" description="Helical" evidence="2">
    <location>
        <begin position="32"/>
        <end position="55"/>
    </location>
</feature>
<feature type="domain" description="SLH" evidence="3">
    <location>
        <begin position="254"/>
        <end position="318"/>
    </location>
</feature>
<sequence>MTNIPPSGPERYRDPLEPDLAPRRQPSRRDSLGFNELVGIVVAFGTIGTILFWSLTREQGPSGLANLFSEASPQPVPLASDPLAPTAPSATEVEPERAGPERVGPRQLGPQAVGPQAIGPQTVGPQRRGTVRFSDVTSDYWAYPFIAALSQRQIISGFRDGTFRPDQPVTRAEFASFIQKAFDQNPTQQSAQYKDIPSDFWAAPAIQEATRTGFLKGYPGSVFRPTQPIPKAQALVALVSGLGLAKQPSANQNLPTFKDANQIPGWATDEVAAATQAGLVVNYPEQNILKPQEYTTRADAAAVIYQALVKAGKAEPVNSQYVVQP</sequence>
<dbReference type="PANTHER" id="PTHR43308:SF5">
    <property type="entry name" value="S-LAYER PROTEIN _ PEPTIDOGLYCAN ENDO-BETA-N-ACETYLGLUCOSAMINIDASE"/>
    <property type="match status" value="1"/>
</dbReference>
<accession>A0A6J4UH35</accession>
<protein>
    <recommendedName>
        <fullName evidence="3">SLH domain-containing protein</fullName>
    </recommendedName>
</protein>
<feature type="domain" description="SLH" evidence="3">
    <location>
        <begin position="193"/>
        <end position="252"/>
    </location>
</feature>
<keyword evidence="2" id="KW-1133">Transmembrane helix</keyword>
<dbReference type="PANTHER" id="PTHR43308">
    <property type="entry name" value="OUTER MEMBRANE PROTEIN ALPHA-RELATED"/>
    <property type="match status" value="1"/>
</dbReference>
<dbReference type="EMBL" id="CADCWO010000001">
    <property type="protein sequence ID" value="CAA9550565.1"/>
    <property type="molecule type" value="Genomic_DNA"/>
</dbReference>
<reference evidence="4" key="1">
    <citation type="submission" date="2020-02" db="EMBL/GenBank/DDBJ databases">
        <authorList>
            <person name="Meier V. D."/>
        </authorList>
    </citation>
    <scope>NUCLEOTIDE SEQUENCE</scope>
    <source>
        <strain evidence="4">AVDCRST_MAG81</strain>
    </source>
</reference>
<dbReference type="Pfam" id="PF00395">
    <property type="entry name" value="SLH"/>
    <property type="match status" value="3"/>
</dbReference>
<keyword evidence="2" id="KW-0472">Membrane</keyword>
<dbReference type="InterPro" id="IPR051465">
    <property type="entry name" value="Cell_Envelope_Struct_Comp"/>
</dbReference>
<proteinExistence type="predicted"/>
<name>A0A6J4UH35_9CYAN</name>
<feature type="compositionally biased region" description="Basic and acidic residues" evidence="1">
    <location>
        <begin position="10"/>
        <end position="30"/>
    </location>
</feature>
<evidence type="ECO:0000256" key="1">
    <source>
        <dbReference type="SAM" id="MobiDB-lite"/>
    </source>
</evidence>
<feature type="region of interest" description="Disordered" evidence="1">
    <location>
        <begin position="1"/>
        <end position="30"/>
    </location>
</feature>
<evidence type="ECO:0000259" key="3">
    <source>
        <dbReference type="PROSITE" id="PS51272"/>
    </source>
</evidence>
<dbReference type="PROSITE" id="PS51272">
    <property type="entry name" value="SLH"/>
    <property type="match status" value="3"/>
</dbReference>
<evidence type="ECO:0000313" key="4">
    <source>
        <dbReference type="EMBL" id="CAA9550565.1"/>
    </source>
</evidence>
<organism evidence="4">
    <name type="scientific">uncultured Synechococcales cyanobacterium</name>
    <dbReference type="NCBI Taxonomy" id="1936017"/>
    <lineage>
        <taxon>Bacteria</taxon>
        <taxon>Bacillati</taxon>
        <taxon>Cyanobacteriota</taxon>
        <taxon>Cyanophyceae</taxon>
        <taxon>Synechococcales</taxon>
        <taxon>environmental samples</taxon>
    </lineage>
</organism>
<dbReference type="InterPro" id="IPR001119">
    <property type="entry name" value="SLH_dom"/>
</dbReference>
<feature type="region of interest" description="Disordered" evidence="1">
    <location>
        <begin position="74"/>
        <end position="128"/>
    </location>
</feature>
<evidence type="ECO:0000256" key="2">
    <source>
        <dbReference type="SAM" id="Phobius"/>
    </source>
</evidence>
<dbReference type="AlphaFoldDB" id="A0A6J4UH35"/>
<feature type="compositionally biased region" description="Basic and acidic residues" evidence="1">
    <location>
        <begin position="94"/>
        <end position="104"/>
    </location>
</feature>